<protein>
    <submittedName>
        <fullName evidence="1">Uncharacterized protein</fullName>
    </submittedName>
</protein>
<proteinExistence type="predicted"/>
<dbReference type="Proteomes" id="UP001154329">
    <property type="component" value="Chromosome 2"/>
</dbReference>
<name>A0A9P0IZR2_APHGO</name>
<sequence length="161" mass="18418">MFSYFYFLQPTYNTLVIIINRRSKKRCRFGGRHNPLHTHTLKNHDVQQVVARRIAVGACRSRETLYGACALPSVEIITTSKLIPLKLYIYIYIYVCNLGRRQSHDIVVSVCVGTVYNFISVTLGCRISFLYTHIYICISQTVQDRSDRTGLHRGGTGRAGR</sequence>
<gene>
    <name evidence="1" type="ORF">APHIGO_LOCUS5644</name>
</gene>
<reference evidence="1" key="2">
    <citation type="submission" date="2022-10" db="EMBL/GenBank/DDBJ databases">
        <authorList>
            <consortium name="ENA_rothamsted_submissions"/>
            <consortium name="culmorum"/>
            <person name="King R."/>
        </authorList>
    </citation>
    <scope>NUCLEOTIDE SEQUENCE</scope>
</reference>
<evidence type="ECO:0000313" key="2">
    <source>
        <dbReference type="Proteomes" id="UP001154329"/>
    </source>
</evidence>
<evidence type="ECO:0000313" key="1">
    <source>
        <dbReference type="EMBL" id="CAH1724321.1"/>
    </source>
</evidence>
<keyword evidence="2" id="KW-1185">Reference proteome</keyword>
<dbReference type="EMBL" id="OU899035">
    <property type="protein sequence ID" value="CAH1724321.1"/>
    <property type="molecule type" value="Genomic_DNA"/>
</dbReference>
<accession>A0A9P0IZR2</accession>
<organism evidence="1 2">
    <name type="scientific">Aphis gossypii</name>
    <name type="common">Cotton aphid</name>
    <dbReference type="NCBI Taxonomy" id="80765"/>
    <lineage>
        <taxon>Eukaryota</taxon>
        <taxon>Metazoa</taxon>
        <taxon>Ecdysozoa</taxon>
        <taxon>Arthropoda</taxon>
        <taxon>Hexapoda</taxon>
        <taxon>Insecta</taxon>
        <taxon>Pterygota</taxon>
        <taxon>Neoptera</taxon>
        <taxon>Paraneoptera</taxon>
        <taxon>Hemiptera</taxon>
        <taxon>Sternorrhyncha</taxon>
        <taxon>Aphidomorpha</taxon>
        <taxon>Aphidoidea</taxon>
        <taxon>Aphididae</taxon>
        <taxon>Aphidini</taxon>
        <taxon>Aphis</taxon>
        <taxon>Aphis</taxon>
    </lineage>
</organism>
<reference evidence="1" key="1">
    <citation type="submission" date="2022-02" db="EMBL/GenBank/DDBJ databases">
        <authorList>
            <person name="King R."/>
        </authorList>
    </citation>
    <scope>NUCLEOTIDE SEQUENCE</scope>
</reference>
<dbReference type="AlphaFoldDB" id="A0A9P0IZR2"/>